<evidence type="ECO:0000256" key="1">
    <source>
        <dbReference type="ARBA" id="ARBA00023236"/>
    </source>
</evidence>
<proteinExistence type="predicted"/>
<evidence type="ECO:0000259" key="2">
    <source>
        <dbReference type="Pfam" id="PF13304"/>
    </source>
</evidence>
<keyword evidence="1" id="KW-0227">DNA damage</keyword>
<name>A0ABV6WT40_9ACTN</name>
<dbReference type="SUPFAM" id="SSF52540">
    <property type="entry name" value="P-loop containing nucleoside triphosphate hydrolases"/>
    <property type="match status" value="1"/>
</dbReference>
<dbReference type="Pfam" id="PF13304">
    <property type="entry name" value="AAA_21"/>
    <property type="match status" value="2"/>
</dbReference>
<dbReference type="PANTHER" id="PTHR32182">
    <property type="entry name" value="DNA REPLICATION AND REPAIR PROTEIN RECF"/>
    <property type="match status" value="1"/>
</dbReference>
<reference evidence="3 4" key="1">
    <citation type="submission" date="2024-09" db="EMBL/GenBank/DDBJ databases">
        <authorList>
            <person name="Lee S.D."/>
        </authorList>
    </citation>
    <scope>NUCLEOTIDE SEQUENCE [LARGE SCALE GENOMIC DNA]</scope>
    <source>
        <strain evidence="3 4">N1-3</strain>
    </source>
</reference>
<dbReference type="PANTHER" id="PTHR32182:SF22">
    <property type="entry name" value="ATP-DEPENDENT ENDONUCLEASE, OLD FAMILY-RELATED"/>
    <property type="match status" value="1"/>
</dbReference>
<dbReference type="RefSeq" id="WP_380547572.1">
    <property type="nucleotide sequence ID" value="NZ_JBHEZY010000001.1"/>
</dbReference>
<protein>
    <submittedName>
        <fullName evidence="3">AAA family ATPase</fullName>
    </submittedName>
</protein>
<dbReference type="InterPro" id="IPR014555">
    <property type="entry name" value="RecF-like"/>
</dbReference>
<keyword evidence="1" id="KW-0742">SOS response</keyword>
<organism evidence="3 4">
    <name type="scientific">Streptacidiphilus alkalitolerans</name>
    <dbReference type="NCBI Taxonomy" id="3342712"/>
    <lineage>
        <taxon>Bacteria</taxon>
        <taxon>Bacillati</taxon>
        <taxon>Actinomycetota</taxon>
        <taxon>Actinomycetes</taxon>
        <taxon>Kitasatosporales</taxon>
        <taxon>Streptomycetaceae</taxon>
        <taxon>Streptacidiphilus</taxon>
    </lineage>
</organism>
<comment type="caution">
    <text evidence="3">The sequence shown here is derived from an EMBL/GenBank/DDBJ whole genome shotgun (WGS) entry which is preliminary data.</text>
</comment>
<dbReference type="Proteomes" id="UP001592530">
    <property type="component" value="Unassembled WGS sequence"/>
</dbReference>
<feature type="domain" description="ATPase AAA-type core" evidence="2">
    <location>
        <begin position="275"/>
        <end position="349"/>
    </location>
</feature>
<dbReference type="EMBL" id="JBHEZY010000001">
    <property type="protein sequence ID" value="MFC1429201.1"/>
    <property type="molecule type" value="Genomic_DNA"/>
</dbReference>
<evidence type="ECO:0000313" key="3">
    <source>
        <dbReference type="EMBL" id="MFC1429201.1"/>
    </source>
</evidence>
<gene>
    <name evidence="3" type="ORF">ACEZDB_00810</name>
</gene>
<accession>A0ABV6WT40</accession>
<feature type="domain" description="ATPase AAA-type core" evidence="2">
    <location>
        <begin position="32"/>
        <end position="69"/>
    </location>
</feature>
<dbReference type="PIRSF" id="PIRSF029347">
    <property type="entry name" value="RecF"/>
    <property type="match status" value="1"/>
</dbReference>
<evidence type="ECO:0000313" key="4">
    <source>
        <dbReference type="Proteomes" id="UP001592530"/>
    </source>
</evidence>
<dbReference type="InterPro" id="IPR027417">
    <property type="entry name" value="P-loop_NTPase"/>
</dbReference>
<dbReference type="Gene3D" id="3.40.50.300">
    <property type="entry name" value="P-loop containing nucleotide triphosphate hydrolases"/>
    <property type="match status" value="2"/>
</dbReference>
<sequence length="414" mass="43986">MSVNDAPPTFITRVRIKDYKSIASCDVALGPFTVLLGLNAAGKSNFLDALRFVRDAVTRGPAKAVESRTGLDNVLNRLPQAAPSCSIMLDFQLPASLGQDTPWRGHYGFTLARGSGPHAPDGWEVLHEGCEMSVMGSDRPPFHFEVEHGVVDDPATERESILRPGSLYLPVLSGTGPYALLHTALSGMFFYDPDVAALRDARPVTGSDALNEDGGHLGAVLGLLDPRVSERISDYAGAIVPNLTKVGPSARVVRGDYIAAQMQLTTAGAGTEPTTFRAESMSEGTIRAIGLLTALFQPRVRKGRIPLVAVEEPELALHPLAAGVLYDALTEASMSVQVLATSQSAELFDRKEADLSAILIVSAQDGVTVIGPVDDVSRSIVVDGLATVGELLRSDQFIPKLPELPREEDGGLGE</sequence>
<dbReference type="InterPro" id="IPR003959">
    <property type="entry name" value="ATPase_AAA_core"/>
</dbReference>